<dbReference type="Pfam" id="PF12625">
    <property type="entry name" value="Arabinose_bd"/>
    <property type="match status" value="1"/>
</dbReference>
<keyword evidence="1" id="KW-0805">Transcription regulation</keyword>
<dbReference type="SUPFAM" id="SSF46689">
    <property type="entry name" value="Homeodomain-like"/>
    <property type="match status" value="1"/>
</dbReference>
<feature type="domain" description="HTH araC/xylS-type" evidence="5">
    <location>
        <begin position="232"/>
        <end position="333"/>
    </location>
</feature>
<dbReference type="AlphaFoldDB" id="A0A9X0YAS0"/>
<proteinExistence type="predicted"/>
<comment type="caution">
    <text evidence="6">The sequence shown here is derived from an EMBL/GenBank/DDBJ whole genome shotgun (WGS) entry which is preliminary data.</text>
</comment>
<dbReference type="GO" id="GO:0000976">
    <property type="term" value="F:transcription cis-regulatory region binding"/>
    <property type="evidence" value="ECO:0007669"/>
    <property type="project" value="TreeGrafter"/>
</dbReference>
<dbReference type="Pfam" id="PF12833">
    <property type="entry name" value="HTH_18"/>
    <property type="match status" value="1"/>
</dbReference>
<dbReference type="PANTHER" id="PTHR47894">
    <property type="entry name" value="HTH-TYPE TRANSCRIPTIONAL REGULATOR GADX"/>
    <property type="match status" value="1"/>
</dbReference>
<sequence>MIRPLTVSVTWLIGVIEELTRQGIEPFRLGAPWTQHWQDVAPTKQLQLVQVRRLWQRAMQLSQDPLLGLKVGVALPLQSMNVVALVLMHSGSLRQALAHTVRLQQLVSNSGRFFVEPATNNGVVLAYHAAPSPVAMHPAQIDSLFAAYMRLLYNCMPADRRPIRIELPGTDACLADRYQVYFGCPVILGVEHARVVFDDELLDLPWHAADPTLLRIVLGRAEMMLKTQGHSDTLVDYVSAAIAAQGFAQANCDNVARSLDLSRRTLQRRLAERGSSFRLLLEAVRMGEALEGLADPNLPLVMLAERLGYAEPSAFSHAVRGHFGKSPSALRLELISSLSAGGKAPAINSTESFDHQRTPCNADSTRRELED</sequence>
<dbReference type="Proteomes" id="UP001154860">
    <property type="component" value="Unassembled WGS sequence"/>
</dbReference>
<name>A0A9X0YAS0_9PSED</name>
<gene>
    <name evidence="6" type="ORF">JWR99_07255</name>
</gene>
<dbReference type="GO" id="GO:0005829">
    <property type="term" value="C:cytosol"/>
    <property type="evidence" value="ECO:0007669"/>
    <property type="project" value="TreeGrafter"/>
</dbReference>
<dbReference type="PROSITE" id="PS01124">
    <property type="entry name" value="HTH_ARAC_FAMILY_2"/>
    <property type="match status" value="1"/>
</dbReference>
<dbReference type="InterPro" id="IPR009057">
    <property type="entry name" value="Homeodomain-like_sf"/>
</dbReference>
<evidence type="ECO:0000313" key="7">
    <source>
        <dbReference type="Proteomes" id="UP001154860"/>
    </source>
</evidence>
<dbReference type="InterPro" id="IPR032687">
    <property type="entry name" value="AraC-type_N"/>
</dbReference>
<feature type="region of interest" description="Disordered" evidence="4">
    <location>
        <begin position="346"/>
        <end position="371"/>
    </location>
</feature>
<evidence type="ECO:0000256" key="2">
    <source>
        <dbReference type="ARBA" id="ARBA00023125"/>
    </source>
</evidence>
<reference evidence="6 7" key="1">
    <citation type="journal article" date="2021" name="Int. J. Syst. Evol. Microbiol.">
        <title>Pseudomonas lactucae sp. nov., a pathogen causing bacterial rot of lettuce in Japan.</title>
        <authorList>
            <person name="Sawada H."/>
            <person name="Fujikawa T."/>
            <person name="Satou M."/>
        </authorList>
    </citation>
    <scope>NUCLEOTIDE SEQUENCE [LARGE SCALE GENOMIC DNA]</scope>
    <source>
        <strain evidence="6 7">MAFF 301381</strain>
    </source>
</reference>
<dbReference type="PANTHER" id="PTHR47894:SF1">
    <property type="entry name" value="HTH-TYPE TRANSCRIPTIONAL REGULATOR VQSM"/>
    <property type="match status" value="1"/>
</dbReference>
<keyword evidence="3" id="KW-0804">Transcription</keyword>
<dbReference type="SMART" id="SM00342">
    <property type="entry name" value="HTH_ARAC"/>
    <property type="match status" value="1"/>
</dbReference>
<dbReference type="RefSeq" id="WP_205489433.1">
    <property type="nucleotide sequence ID" value="NZ_JAFHKI010000024.1"/>
</dbReference>
<dbReference type="Gene3D" id="1.10.10.60">
    <property type="entry name" value="Homeodomain-like"/>
    <property type="match status" value="1"/>
</dbReference>
<evidence type="ECO:0000256" key="4">
    <source>
        <dbReference type="SAM" id="MobiDB-lite"/>
    </source>
</evidence>
<organism evidence="6 7">
    <name type="scientific">Pseudomonas lactucae</name>
    <dbReference type="NCBI Taxonomy" id="2813360"/>
    <lineage>
        <taxon>Bacteria</taxon>
        <taxon>Pseudomonadati</taxon>
        <taxon>Pseudomonadota</taxon>
        <taxon>Gammaproteobacteria</taxon>
        <taxon>Pseudomonadales</taxon>
        <taxon>Pseudomonadaceae</taxon>
        <taxon>Pseudomonas</taxon>
    </lineage>
</organism>
<evidence type="ECO:0000313" key="6">
    <source>
        <dbReference type="EMBL" id="MBN2975789.1"/>
    </source>
</evidence>
<reference evidence="6 7" key="2">
    <citation type="journal article" date="2023" name="Plant Pathol.">
        <title>Dismantling and reorganizing Pseudomonas marginalis sensu#lato.</title>
        <authorList>
            <person name="Sawada H."/>
            <person name="Fujikawa T."/>
            <person name="Satou M."/>
        </authorList>
    </citation>
    <scope>NUCLEOTIDE SEQUENCE [LARGE SCALE GENOMIC DNA]</scope>
    <source>
        <strain evidence="6 7">MAFF 301381</strain>
    </source>
</reference>
<dbReference type="InterPro" id="IPR018060">
    <property type="entry name" value="HTH_AraC"/>
</dbReference>
<evidence type="ECO:0000256" key="3">
    <source>
        <dbReference type="ARBA" id="ARBA00023163"/>
    </source>
</evidence>
<keyword evidence="2" id="KW-0238">DNA-binding</keyword>
<accession>A0A9X0YAS0</accession>
<evidence type="ECO:0000259" key="5">
    <source>
        <dbReference type="PROSITE" id="PS01124"/>
    </source>
</evidence>
<protein>
    <submittedName>
        <fullName evidence="6">AraC family transcriptional regulator</fullName>
    </submittedName>
</protein>
<evidence type="ECO:0000256" key="1">
    <source>
        <dbReference type="ARBA" id="ARBA00023015"/>
    </source>
</evidence>
<dbReference type="GO" id="GO:0003700">
    <property type="term" value="F:DNA-binding transcription factor activity"/>
    <property type="evidence" value="ECO:0007669"/>
    <property type="project" value="InterPro"/>
</dbReference>
<dbReference type="EMBL" id="JAFHKJ010000028">
    <property type="protein sequence ID" value="MBN2975789.1"/>
    <property type="molecule type" value="Genomic_DNA"/>
</dbReference>
<keyword evidence="7" id="KW-1185">Reference proteome</keyword>